<reference evidence="9 10" key="1">
    <citation type="submission" date="2021-08" db="EMBL/GenBank/DDBJ databases">
        <title>WGS assembly of Ceratopteris richardii.</title>
        <authorList>
            <person name="Marchant D.B."/>
            <person name="Chen G."/>
            <person name="Jenkins J."/>
            <person name="Shu S."/>
            <person name="Leebens-Mack J."/>
            <person name="Grimwood J."/>
            <person name="Schmutz J."/>
            <person name="Soltis P."/>
            <person name="Soltis D."/>
            <person name="Chen Z.-H."/>
        </authorList>
    </citation>
    <scope>NUCLEOTIDE SEQUENCE [LARGE SCALE GENOMIC DNA]</scope>
    <source>
        <strain evidence="9">Whitten #5841</strain>
        <tissue evidence="9">Leaf</tissue>
    </source>
</reference>
<protein>
    <submittedName>
        <fullName evidence="9">Uncharacterized protein</fullName>
    </submittedName>
</protein>
<organism evidence="9 10">
    <name type="scientific">Ceratopteris richardii</name>
    <name type="common">Triangle waterfern</name>
    <dbReference type="NCBI Taxonomy" id="49495"/>
    <lineage>
        <taxon>Eukaryota</taxon>
        <taxon>Viridiplantae</taxon>
        <taxon>Streptophyta</taxon>
        <taxon>Embryophyta</taxon>
        <taxon>Tracheophyta</taxon>
        <taxon>Polypodiopsida</taxon>
        <taxon>Polypodiidae</taxon>
        <taxon>Polypodiales</taxon>
        <taxon>Pteridineae</taxon>
        <taxon>Pteridaceae</taxon>
        <taxon>Parkerioideae</taxon>
        <taxon>Ceratopteris</taxon>
    </lineage>
</organism>
<evidence type="ECO:0000256" key="2">
    <source>
        <dbReference type="ARBA" id="ARBA00022448"/>
    </source>
</evidence>
<dbReference type="PANTHER" id="PTHR33281">
    <property type="entry name" value="UPF0187 PROTEIN YNEE"/>
    <property type="match status" value="1"/>
</dbReference>
<dbReference type="OMA" id="AYSVMIH"/>
<feature type="compositionally biased region" description="Low complexity" evidence="7">
    <location>
        <begin position="45"/>
        <end position="56"/>
    </location>
</feature>
<keyword evidence="10" id="KW-1185">Reference proteome</keyword>
<evidence type="ECO:0000256" key="8">
    <source>
        <dbReference type="SAM" id="Phobius"/>
    </source>
</evidence>
<evidence type="ECO:0000256" key="4">
    <source>
        <dbReference type="ARBA" id="ARBA00022989"/>
    </source>
</evidence>
<feature type="compositionally biased region" description="Low complexity" evidence="7">
    <location>
        <begin position="63"/>
        <end position="73"/>
    </location>
</feature>
<dbReference type="EMBL" id="CM035428">
    <property type="protein sequence ID" value="KAH7301381.1"/>
    <property type="molecule type" value="Genomic_DNA"/>
</dbReference>
<evidence type="ECO:0000256" key="7">
    <source>
        <dbReference type="SAM" id="MobiDB-lite"/>
    </source>
</evidence>
<accession>A0A8T2RZU0</accession>
<evidence type="ECO:0000256" key="3">
    <source>
        <dbReference type="ARBA" id="ARBA00022692"/>
    </source>
</evidence>
<dbReference type="AlphaFoldDB" id="A0A8T2RZU0"/>
<name>A0A8T2RZU0_CERRI</name>
<dbReference type="InterPro" id="IPR044669">
    <property type="entry name" value="YneE/VCCN1/2-like"/>
</dbReference>
<dbReference type="Pfam" id="PF25539">
    <property type="entry name" value="Bestrophin_2"/>
    <property type="match status" value="1"/>
</dbReference>
<dbReference type="OrthoDB" id="1368at2759"/>
<dbReference type="GO" id="GO:0005254">
    <property type="term" value="F:chloride channel activity"/>
    <property type="evidence" value="ECO:0007669"/>
    <property type="project" value="InterPro"/>
</dbReference>
<feature type="region of interest" description="Disordered" evidence="7">
    <location>
        <begin position="23"/>
        <end position="79"/>
    </location>
</feature>
<keyword evidence="5" id="KW-0406">Ion transport</keyword>
<sequence length="462" mass="52060">MYLCRAACCNPILLNNQLRSSRRGGNARLSLQRKPSLKVAEKGASSASSPSQTSSLSPPPSSPFSDQQSQSPSLTHSAQQISSPAAMAKLLDVSDEQEAALAHLLASKGLMDFIARVPSWADAQKESGMPQRQQRAFYSHDDWLQHRSSLRHLRHLLSSGSSRVILSLIPPVFTVTAISVVIAGYNTAVNLSLLPSFFPLLHAASLPYELTAPAIALLLVFRTDASYSRYDEARKTWNKVLSTTENFVRLSLQVIEDPQDLGLLSSLIGYIMAFPVSLKCHLVYCSDERKDLQSFLSEEDLDFILSANHRPHRLIQLMSQTLSLINLDHERKVYLDENISRFITSLNVCERIIRTPIPLSYTRLTSRFLVLWHLTLPIILWDSCKWLVVPATFFNAASLFCIEEVGVIIEEPFPMLALDKMIGLLHDNVRDMLKFHHKTKHHIVRKRRLKNENAYVASLWSH</sequence>
<evidence type="ECO:0000313" key="10">
    <source>
        <dbReference type="Proteomes" id="UP000825935"/>
    </source>
</evidence>
<keyword evidence="4 8" id="KW-1133">Transmembrane helix</keyword>
<feature type="transmembrane region" description="Helical" evidence="8">
    <location>
        <begin position="197"/>
        <end position="221"/>
    </location>
</feature>
<evidence type="ECO:0000313" key="9">
    <source>
        <dbReference type="EMBL" id="KAH7301381.1"/>
    </source>
</evidence>
<comment type="subcellular location">
    <subcellularLocation>
        <location evidence="1">Membrane</location>
        <topology evidence="1">Multi-pass membrane protein</topology>
    </subcellularLocation>
</comment>
<dbReference type="PANTHER" id="PTHR33281:SF1">
    <property type="entry name" value="VOLTAGE-DEPENDENT CHLORIDE CHANNEL 1, CHLOROPLASTIC"/>
    <property type="match status" value="1"/>
</dbReference>
<evidence type="ECO:0000256" key="6">
    <source>
        <dbReference type="ARBA" id="ARBA00023136"/>
    </source>
</evidence>
<comment type="caution">
    <text evidence="9">The sequence shown here is derived from an EMBL/GenBank/DDBJ whole genome shotgun (WGS) entry which is preliminary data.</text>
</comment>
<evidence type="ECO:0000256" key="5">
    <source>
        <dbReference type="ARBA" id="ARBA00023065"/>
    </source>
</evidence>
<keyword evidence="6 8" id="KW-0472">Membrane</keyword>
<keyword evidence="2" id="KW-0813">Transport</keyword>
<keyword evidence="3 8" id="KW-0812">Transmembrane</keyword>
<dbReference type="GO" id="GO:0016020">
    <property type="term" value="C:membrane"/>
    <property type="evidence" value="ECO:0007669"/>
    <property type="project" value="UniProtKB-SubCell"/>
</dbReference>
<gene>
    <name evidence="9" type="ORF">KP509_23G022700</name>
</gene>
<evidence type="ECO:0000256" key="1">
    <source>
        <dbReference type="ARBA" id="ARBA00004141"/>
    </source>
</evidence>
<feature type="transmembrane region" description="Helical" evidence="8">
    <location>
        <begin position="164"/>
        <end position="185"/>
    </location>
</feature>
<dbReference type="Proteomes" id="UP000825935">
    <property type="component" value="Chromosome 23"/>
</dbReference>
<proteinExistence type="predicted"/>